<comment type="caution">
    <text evidence="2">The sequence shown here is derived from an EMBL/GenBank/DDBJ whole genome shotgun (WGS) entry which is preliminary data.</text>
</comment>
<evidence type="ECO:0000256" key="1">
    <source>
        <dbReference type="SAM" id="MobiDB-lite"/>
    </source>
</evidence>
<gene>
    <name evidence="2" type="ORF">Hypma_013305</name>
</gene>
<sequence length="123" mass="13212">MIPVAGDWCKDERLHRTTPTPQESSGRQADNRTAASSTLTRLGRHCTTTPASTHAGGIGWNKEGERRSGMHRVHRYALAAVSPHSPADVVAADVQTTTNLCSSSSNLNLGSDPTILRHAMQEP</sequence>
<dbReference type="EMBL" id="LUEZ02000077">
    <property type="protein sequence ID" value="RDB19615.1"/>
    <property type="molecule type" value="Genomic_DNA"/>
</dbReference>
<accession>A0A369JGS5</accession>
<name>A0A369JGS5_HYPMA</name>
<dbReference type="InParanoid" id="A0A369JGS5"/>
<reference evidence="2" key="1">
    <citation type="submission" date="2018-04" db="EMBL/GenBank/DDBJ databases">
        <title>Whole genome sequencing of Hypsizygus marmoreus.</title>
        <authorList>
            <person name="Choi I.-G."/>
            <person name="Min B."/>
            <person name="Kim J.-G."/>
            <person name="Kim S."/>
            <person name="Oh Y.-L."/>
            <person name="Kong W.-S."/>
            <person name="Park H."/>
            <person name="Jeong J."/>
            <person name="Song E.-S."/>
        </authorList>
    </citation>
    <scope>NUCLEOTIDE SEQUENCE [LARGE SCALE GENOMIC DNA]</scope>
    <source>
        <strain evidence="2">51987-8</strain>
    </source>
</reference>
<organism evidence="2 3">
    <name type="scientific">Hypsizygus marmoreus</name>
    <name type="common">White beech mushroom</name>
    <name type="synonym">Agaricus marmoreus</name>
    <dbReference type="NCBI Taxonomy" id="39966"/>
    <lineage>
        <taxon>Eukaryota</taxon>
        <taxon>Fungi</taxon>
        <taxon>Dikarya</taxon>
        <taxon>Basidiomycota</taxon>
        <taxon>Agaricomycotina</taxon>
        <taxon>Agaricomycetes</taxon>
        <taxon>Agaricomycetidae</taxon>
        <taxon>Agaricales</taxon>
        <taxon>Tricholomatineae</taxon>
        <taxon>Lyophyllaceae</taxon>
        <taxon>Hypsizygus</taxon>
    </lineage>
</organism>
<keyword evidence="3" id="KW-1185">Reference proteome</keyword>
<proteinExistence type="predicted"/>
<feature type="compositionally biased region" description="Polar residues" evidence="1">
    <location>
        <begin position="17"/>
        <end position="52"/>
    </location>
</feature>
<protein>
    <submittedName>
        <fullName evidence="2">Uncharacterized protein</fullName>
    </submittedName>
</protein>
<evidence type="ECO:0000313" key="2">
    <source>
        <dbReference type="EMBL" id="RDB19615.1"/>
    </source>
</evidence>
<dbReference type="AlphaFoldDB" id="A0A369JGS5"/>
<evidence type="ECO:0000313" key="3">
    <source>
        <dbReference type="Proteomes" id="UP000076154"/>
    </source>
</evidence>
<feature type="region of interest" description="Disordered" evidence="1">
    <location>
        <begin position="1"/>
        <end position="67"/>
    </location>
</feature>
<dbReference type="Proteomes" id="UP000076154">
    <property type="component" value="Unassembled WGS sequence"/>
</dbReference>